<evidence type="ECO:0000313" key="6">
    <source>
        <dbReference type="EMBL" id="ADG77949.1"/>
    </source>
</evidence>
<dbReference type="GO" id="GO:0003677">
    <property type="term" value="F:DNA binding"/>
    <property type="evidence" value="ECO:0007669"/>
    <property type="project" value="UniProtKB-KW"/>
</dbReference>
<reference evidence="6 7" key="2">
    <citation type="journal article" date="2011" name="Stand. Genomic Sci.">
        <title>Complete genome sequence of Tsukamurella paurometabola type strain (no. 33).</title>
        <authorList>
            <person name="Munk A.C."/>
            <person name="Lapidus A."/>
            <person name="Lucas S."/>
            <person name="Nolan M."/>
            <person name="Tice H."/>
            <person name="Cheng J.F."/>
            <person name="Del Rio T.G."/>
            <person name="Goodwin L."/>
            <person name="Pitluck S."/>
            <person name="Liolios K."/>
            <person name="Huntemann M."/>
            <person name="Ivanova N."/>
            <person name="Mavromatis K."/>
            <person name="Mikhailova N."/>
            <person name="Pati A."/>
            <person name="Chen A."/>
            <person name="Palaniappan K."/>
            <person name="Tapia R."/>
            <person name="Han C."/>
            <person name="Land M."/>
            <person name="Hauser L."/>
            <person name="Chang Y.J."/>
            <person name="Jeffries C.D."/>
            <person name="Brettin T."/>
            <person name="Yasawong M."/>
            <person name="Brambilla E.M."/>
            <person name="Rohde M."/>
            <person name="Sikorski J."/>
            <person name="Goker M."/>
            <person name="Detter J.C."/>
            <person name="Woyke T."/>
            <person name="Bristow J."/>
            <person name="Eisen J.A."/>
            <person name="Markowitz V."/>
            <person name="Hugenholtz P."/>
            <person name="Kyrpides N.C."/>
            <person name="Klenk H.P."/>
        </authorList>
    </citation>
    <scope>NUCLEOTIDE SEQUENCE [LARGE SCALE GENOMIC DNA]</scope>
    <source>
        <strain evidence="7">ATCC 8368 / DSM 20162 / CCUG 35730 / CIP 100753 / JCM 10117 / KCTC 9821 / NBRC 16120 / NCIMB 702349 / NCTC 13040</strain>
    </source>
</reference>
<dbReference type="GO" id="GO:0003700">
    <property type="term" value="F:DNA-binding transcription factor activity"/>
    <property type="evidence" value="ECO:0007669"/>
    <property type="project" value="InterPro"/>
</dbReference>
<dbReference type="AlphaFoldDB" id="D5UWS7"/>
<evidence type="ECO:0000256" key="1">
    <source>
        <dbReference type="ARBA" id="ARBA00022491"/>
    </source>
</evidence>
<keyword evidence="4" id="KW-0804">Transcription</keyword>
<feature type="domain" description="HTH merR-type" evidence="5">
    <location>
        <begin position="125"/>
        <end position="194"/>
    </location>
</feature>
<keyword evidence="3" id="KW-0238">DNA-binding</keyword>
<keyword evidence="7" id="KW-1185">Reference proteome</keyword>
<dbReference type="Proteomes" id="UP000001213">
    <property type="component" value="Chromosome"/>
</dbReference>
<keyword evidence="2" id="KW-0805">Transcription regulation</keyword>
<dbReference type="KEGG" id="tpr:Tpau_1320"/>
<evidence type="ECO:0000259" key="5">
    <source>
        <dbReference type="PROSITE" id="PS50937"/>
    </source>
</evidence>
<dbReference type="Pfam" id="PF13411">
    <property type="entry name" value="MerR_1"/>
    <property type="match status" value="2"/>
</dbReference>
<dbReference type="InterPro" id="IPR009061">
    <property type="entry name" value="DNA-bd_dom_put_sf"/>
</dbReference>
<dbReference type="SMART" id="SM00422">
    <property type="entry name" value="HTH_MERR"/>
    <property type="match status" value="2"/>
</dbReference>
<dbReference type="RefSeq" id="WP_013125987.1">
    <property type="nucleotide sequence ID" value="NC_014158.1"/>
</dbReference>
<protein>
    <submittedName>
        <fullName evidence="6">Transcriptional regulator, MerR family</fullName>
    </submittedName>
</protein>
<keyword evidence="1" id="KW-0678">Repressor</keyword>
<dbReference type="PANTHER" id="PTHR30204">
    <property type="entry name" value="REDOX-CYCLING DRUG-SENSING TRANSCRIPTIONAL ACTIVATOR SOXR"/>
    <property type="match status" value="1"/>
</dbReference>
<dbReference type="PRINTS" id="PR00040">
    <property type="entry name" value="HTHMERR"/>
</dbReference>
<sequence>MTGTSLSTAQVSSATGYSVQQIRDLEAAGVIASVPRAANGYRRFSREHVRDLAAYRDLAAAVGPVGARAALRGLRSADLGDAVELVAGLHADLRREREQALSARRALRAVNVEGESEAPPTVDDDMTISELAGALGVRASTLRFWEREGLLAPDRATDGAARRYPVPQVRLARIVAELRNAGYRIPEVRRAVAALRDLGDEASSVEALEGRIAAIDRRHLALMRAGGVLAAIITDRMEDEGTVGIPDGAVRSRA</sequence>
<feature type="domain" description="HTH merR-type" evidence="5">
    <location>
        <begin position="5"/>
        <end position="50"/>
    </location>
</feature>
<reference evidence="7" key="1">
    <citation type="submission" date="2010-03" db="EMBL/GenBank/DDBJ databases">
        <title>The complete chromosome of Tsukamurella paurometabola DSM 20162.</title>
        <authorList>
            <consortium name="US DOE Joint Genome Institute (JGI-PGF)"/>
            <person name="Lucas S."/>
            <person name="Copeland A."/>
            <person name="Lapidus A."/>
            <person name="Glavina del Rio T."/>
            <person name="Dalin E."/>
            <person name="Tice H."/>
            <person name="Bruce D."/>
            <person name="Goodwin L."/>
            <person name="Pitluck S."/>
            <person name="Kyrpides N."/>
            <person name="Mavromatis K."/>
            <person name="Ivanova N."/>
            <person name="Mikhailova N."/>
            <person name="Munk A.C."/>
            <person name="Brettin T."/>
            <person name="Detter J.C."/>
            <person name="Tapia R."/>
            <person name="Han C."/>
            <person name="Larimer F."/>
            <person name="Land M."/>
            <person name="Hauser L."/>
            <person name="Markowitz V."/>
            <person name="Cheng J.-F."/>
            <person name="Hugenholtz P."/>
            <person name="Woyke T."/>
            <person name="Wu D."/>
            <person name="Jando M."/>
            <person name="Brambilla E."/>
            <person name="Klenk H.-P."/>
            <person name="Eisen J.A."/>
        </authorList>
    </citation>
    <scope>NUCLEOTIDE SEQUENCE [LARGE SCALE GENOMIC DNA]</scope>
    <source>
        <strain evidence="7">ATCC 8368 / DSM 20162 / CCUG 35730 / CIP 100753 / JCM 10117 / KCTC 9821 / NBRC 16120 / NCIMB 702349 / NCTC 13040</strain>
    </source>
</reference>
<dbReference type="Gene3D" id="1.10.1660.10">
    <property type="match status" value="2"/>
</dbReference>
<dbReference type="PANTHER" id="PTHR30204:SF69">
    <property type="entry name" value="MERR-FAMILY TRANSCRIPTIONAL REGULATOR"/>
    <property type="match status" value="1"/>
</dbReference>
<dbReference type="PROSITE" id="PS50937">
    <property type="entry name" value="HTH_MERR_2"/>
    <property type="match status" value="2"/>
</dbReference>
<dbReference type="InterPro" id="IPR047057">
    <property type="entry name" value="MerR_fam"/>
</dbReference>
<name>D5UWS7_TSUPD</name>
<dbReference type="eggNOG" id="COG0789">
    <property type="taxonomic scope" value="Bacteria"/>
</dbReference>
<evidence type="ECO:0000256" key="2">
    <source>
        <dbReference type="ARBA" id="ARBA00023015"/>
    </source>
</evidence>
<organism evidence="6 7">
    <name type="scientific">Tsukamurella paurometabola (strain ATCC 8368 / DSM 20162 / CCUG 35730 / CIP 100753 / JCM 10117 / KCTC 9821 / NBRC 16120 / NCIMB 702349 / NCTC 13040)</name>
    <name type="common">Corynebacterium paurometabolum</name>
    <dbReference type="NCBI Taxonomy" id="521096"/>
    <lineage>
        <taxon>Bacteria</taxon>
        <taxon>Bacillati</taxon>
        <taxon>Actinomycetota</taxon>
        <taxon>Actinomycetes</taxon>
        <taxon>Mycobacteriales</taxon>
        <taxon>Tsukamurellaceae</taxon>
        <taxon>Tsukamurella</taxon>
    </lineage>
</organism>
<evidence type="ECO:0000256" key="4">
    <source>
        <dbReference type="ARBA" id="ARBA00023163"/>
    </source>
</evidence>
<dbReference type="EMBL" id="CP001966">
    <property type="protein sequence ID" value="ADG77949.1"/>
    <property type="molecule type" value="Genomic_DNA"/>
</dbReference>
<gene>
    <name evidence="6" type="ordered locus">Tpau_1320</name>
</gene>
<accession>D5UWS7</accession>
<dbReference type="STRING" id="521096.Tpau_1320"/>
<dbReference type="SUPFAM" id="SSF46955">
    <property type="entry name" value="Putative DNA-binding domain"/>
    <property type="match status" value="2"/>
</dbReference>
<dbReference type="InterPro" id="IPR000551">
    <property type="entry name" value="MerR-type_HTH_dom"/>
</dbReference>
<dbReference type="HOGENOM" id="CLU_080407_0_0_11"/>
<evidence type="ECO:0000256" key="3">
    <source>
        <dbReference type="ARBA" id="ARBA00023125"/>
    </source>
</evidence>
<proteinExistence type="predicted"/>
<evidence type="ECO:0000313" key="7">
    <source>
        <dbReference type="Proteomes" id="UP000001213"/>
    </source>
</evidence>